<reference evidence="1 2" key="1">
    <citation type="submission" date="2016-06" db="EMBL/GenBank/DDBJ databases">
        <authorList>
            <person name="Kjaerup R.B."/>
            <person name="Dalgaard T.S."/>
            <person name="Juul-Madsen H.R."/>
        </authorList>
    </citation>
    <scope>NUCLEOTIDE SEQUENCE [LARGE SCALE GENOMIC DNA]</scope>
    <source>
        <strain evidence="1 2">1199456.5</strain>
    </source>
</reference>
<dbReference type="Proteomes" id="UP000093962">
    <property type="component" value="Unassembled WGS sequence"/>
</dbReference>
<accession>A0A1A0LZC4</accession>
<dbReference type="AlphaFoldDB" id="A0A1A0LZC4"/>
<name>A0A1A0LZC4_MYCMU</name>
<sequence>MEIRWGTSHTARLRQVSVGWDCTEAGAPCFPPDWETEPDDLHLLRIAAAHGACPTGTYPYRRPPPDHEYSPFVAHLTDAADFDFTGQHRALLAQMSWELSDPYDDEDIPGADPKRPYGDFTFYQIEMALTLGLIPAQKPPDHDPMTPEITQAMTALHFQMQPALQIFLQHFDIAEGRVFHGEEWGGWMPA</sequence>
<evidence type="ECO:0000313" key="1">
    <source>
        <dbReference type="EMBL" id="OBA78176.1"/>
    </source>
</evidence>
<dbReference type="EMBL" id="LZSF01000269">
    <property type="protein sequence ID" value="OBA78176.1"/>
    <property type="molecule type" value="Genomic_DNA"/>
</dbReference>
<protein>
    <submittedName>
        <fullName evidence="1">Uncharacterized protein</fullName>
    </submittedName>
</protein>
<proteinExistence type="predicted"/>
<gene>
    <name evidence="1" type="ORF">A5642_04855</name>
</gene>
<dbReference type="OrthoDB" id="8998246at2"/>
<comment type="caution">
    <text evidence="1">The sequence shown here is derived from an EMBL/GenBank/DDBJ whole genome shotgun (WGS) entry which is preliminary data.</text>
</comment>
<organism evidence="1 2">
    <name type="scientific">Mycolicibacterium mucogenicum</name>
    <name type="common">Mycobacterium mucogenicum</name>
    <dbReference type="NCBI Taxonomy" id="56689"/>
    <lineage>
        <taxon>Bacteria</taxon>
        <taxon>Bacillati</taxon>
        <taxon>Actinomycetota</taxon>
        <taxon>Actinomycetes</taxon>
        <taxon>Mycobacteriales</taxon>
        <taxon>Mycobacteriaceae</taxon>
        <taxon>Mycolicibacterium</taxon>
    </lineage>
</organism>
<evidence type="ECO:0000313" key="2">
    <source>
        <dbReference type="Proteomes" id="UP000093962"/>
    </source>
</evidence>